<evidence type="ECO:0000313" key="2">
    <source>
        <dbReference type="Proteomes" id="UP000650467"/>
    </source>
</evidence>
<sequence>MWSSDRCNRDGRGRAEPGMPALVSAAAAGPQLDARRLDARRLAVIDIALRVIEQELTCQLASNKKAWAERVKTAIVGASAVALARQRDQLH</sequence>
<reference evidence="1" key="1">
    <citation type="journal article" date="2020" name="bioRxiv">
        <title>Comparative genomics of Chlamydomonas.</title>
        <authorList>
            <person name="Craig R.J."/>
            <person name="Hasan A.R."/>
            <person name="Ness R.W."/>
            <person name="Keightley P.D."/>
        </authorList>
    </citation>
    <scope>NUCLEOTIDE SEQUENCE</scope>
    <source>
        <strain evidence="1">SAG 7.73</strain>
    </source>
</reference>
<evidence type="ECO:0000313" key="1">
    <source>
        <dbReference type="EMBL" id="KAG2441660.1"/>
    </source>
</evidence>
<keyword evidence="2" id="KW-1185">Reference proteome</keyword>
<dbReference type="EMBL" id="JAEHOC010000005">
    <property type="protein sequence ID" value="KAG2441660.1"/>
    <property type="molecule type" value="Genomic_DNA"/>
</dbReference>
<dbReference type="Proteomes" id="UP000650467">
    <property type="component" value="Unassembled WGS sequence"/>
</dbReference>
<comment type="caution">
    <text evidence="1">The sequence shown here is derived from an EMBL/GenBank/DDBJ whole genome shotgun (WGS) entry which is preliminary data.</text>
</comment>
<organism evidence="1 2">
    <name type="scientific">Chlamydomonas incerta</name>
    <dbReference type="NCBI Taxonomy" id="51695"/>
    <lineage>
        <taxon>Eukaryota</taxon>
        <taxon>Viridiplantae</taxon>
        <taxon>Chlorophyta</taxon>
        <taxon>core chlorophytes</taxon>
        <taxon>Chlorophyceae</taxon>
        <taxon>CS clade</taxon>
        <taxon>Chlamydomonadales</taxon>
        <taxon>Chlamydomonadaceae</taxon>
        <taxon>Chlamydomonas</taxon>
    </lineage>
</organism>
<dbReference type="AlphaFoldDB" id="A0A835TMK9"/>
<protein>
    <submittedName>
        <fullName evidence="1">Uncharacterized protein</fullName>
    </submittedName>
</protein>
<accession>A0A835TMK9</accession>
<gene>
    <name evidence="1" type="ORF">HXX76_003278</name>
</gene>
<name>A0A835TMK9_CHLIN</name>
<proteinExistence type="predicted"/>